<evidence type="ECO:0000256" key="1">
    <source>
        <dbReference type="SAM" id="SignalP"/>
    </source>
</evidence>
<keyword evidence="3" id="KW-1185">Reference proteome</keyword>
<comment type="caution">
    <text evidence="2">The sequence shown here is derived from an EMBL/GenBank/DDBJ whole genome shotgun (WGS) entry which is preliminary data.</text>
</comment>
<feature type="signal peptide" evidence="1">
    <location>
        <begin position="1"/>
        <end position="18"/>
    </location>
</feature>
<accession>A0ABD1E1V0</accession>
<evidence type="ECO:0000313" key="2">
    <source>
        <dbReference type="EMBL" id="KAL1488550.1"/>
    </source>
</evidence>
<dbReference type="Proteomes" id="UP001566132">
    <property type="component" value="Unassembled WGS sequence"/>
</dbReference>
<dbReference type="EMBL" id="JBDJPC010000014">
    <property type="protein sequence ID" value="KAL1488550.1"/>
    <property type="molecule type" value="Genomic_DNA"/>
</dbReference>
<reference evidence="2 3" key="1">
    <citation type="submission" date="2024-05" db="EMBL/GenBank/DDBJ databases">
        <title>Genetic variation in Jamaican populations of the coffee berry borer (Hypothenemus hampei).</title>
        <authorList>
            <person name="Errbii M."/>
            <person name="Myrie A."/>
        </authorList>
    </citation>
    <scope>NUCLEOTIDE SEQUENCE [LARGE SCALE GENOMIC DNA]</scope>
    <source>
        <strain evidence="2">JA-Hopewell-2020-01-JO</strain>
        <tissue evidence="2">Whole body</tissue>
    </source>
</reference>
<gene>
    <name evidence="2" type="ORF">ABEB36_015013</name>
</gene>
<keyword evidence="1" id="KW-0732">Signal</keyword>
<feature type="chain" id="PRO_5044885163" evidence="1">
    <location>
        <begin position="19"/>
        <end position="113"/>
    </location>
</feature>
<proteinExistence type="predicted"/>
<name>A0ABD1E1V0_HYPHA</name>
<sequence>MSLFQCYIVLTFLSCTMALQCYKCGQYNDGVGSITPCINETYTKLITCSQRSSGYCIKYMSEGTIVRDCVHKCTEKGILSPCCKRHGISFLNDIILSVNIVFTTGTFIFEIFK</sequence>
<protein>
    <submittedName>
        <fullName evidence="2">Uncharacterized protein</fullName>
    </submittedName>
</protein>
<organism evidence="2 3">
    <name type="scientific">Hypothenemus hampei</name>
    <name type="common">Coffee berry borer</name>
    <dbReference type="NCBI Taxonomy" id="57062"/>
    <lineage>
        <taxon>Eukaryota</taxon>
        <taxon>Metazoa</taxon>
        <taxon>Ecdysozoa</taxon>
        <taxon>Arthropoda</taxon>
        <taxon>Hexapoda</taxon>
        <taxon>Insecta</taxon>
        <taxon>Pterygota</taxon>
        <taxon>Neoptera</taxon>
        <taxon>Endopterygota</taxon>
        <taxon>Coleoptera</taxon>
        <taxon>Polyphaga</taxon>
        <taxon>Cucujiformia</taxon>
        <taxon>Curculionidae</taxon>
        <taxon>Scolytinae</taxon>
        <taxon>Hypothenemus</taxon>
    </lineage>
</organism>
<dbReference type="AlphaFoldDB" id="A0ABD1E1V0"/>
<evidence type="ECO:0000313" key="3">
    <source>
        <dbReference type="Proteomes" id="UP001566132"/>
    </source>
</evidence>